<proteinExistence type="predicted"/>
<accession>A0A1B6E9L6</accession>
<sequence>MKFQILVVCSTVFLSYIFINCEVLVEDVSNLADEADKPMIFTLQKNLTVIYQNVSLISNATLFEMVSTFLNEMKKMVKAYKNKEPDAYKWIRELYLESGVLHLRNIPYGEFIKIFDWHGDDISNFHEIIDDTRYYWQKMIKIMEENAKSDEII</sequence>
<dbReference type="AlphaFoldDB" id="A0A1B6E9L6"/>
<organism evidence="2">
    <name type="scientific">Clastoptera arizonana</name>
    <name type="common">Arizona spittle bug</name>
    <dbReference type="NCBI Taxonomy" id="38151"/>
    <lineage>
        <taxon>Eukaryota</taxon>
        <taxon>Metazoa</taxon>
        <taxon>Ecdysozoa</taxon>
        <taxon>Arthropoda</taxon>
        <taxon>Hexapoda</taxon>
        <taxon>Insecta</taxon>
        <taxon>Pterygota</taxon>
        <taxon>Neoptera</taxon>
        <taxon>Paraneoptera</taxon>
        <taxon>Hemiptera</taxon>
        <taxon>Auchenorrhyncha</taxon>
        <taxon>Cercopoidea</taxon>
        <taxon>Clastopteridae</taxon>
        <taxon>Clastoptera</taxon>
    </lineage>
</organism>
<feature type="signal peptide" evidence="1">
    <location>
        <begin position="1"/>
        <end position="21"/>
    </location>
</feature>
<gene>
    <name evidence="2" type="ORF">g.5034</name>
</gene>
<evidence type="ECO:0000256" key="1">
    <source>
        <dbReference type="SAM" id="SignalP"/>
    </source>
</evidence>
<dbReference type="EMBL" id="GEDC01002669">
    <property type="protein sequence ID" value="JAS34629.1"/>
    <property type="molecule type" value="Transcribed_RNA"/>
</dbReference>
<evidence type="ECO:0000313" key="2">
    <source>
        <dbReference type="EMBL" id="JAS34629.1"/>
    </source>
</evidence>
<keyword evidence="1" id="KW-0732">Signal</keyword>
<name>A0A1B6E9L6_9HEMI</name>
<feature type="chain" id="PRO_5008581920" evidence="1">
    <location>
        <begin position="22"/>
        <end position="153"/>
    </location>
</feature>
<protein>
    <submittedName>
        <fullName evidence="2">Uncharacterized protein</fullName>
    </submittedName>
</protein>
<reference evidence="2" key="1">
    <citation type="submission" date="2015-12" db="EMBL/GenBank/DDBJ databases">
        <title>De novo transcriptome assembly of four potential Pierce s Disease insect vectors from Arizona vineyards.</title>
        <authorList>
            <person name="Tassone E.E."/>
        </authorList>
    </citation>
    <scope>NUCLEOTIDE SEQUENCE</scope>
</reference>